<dbReference type="Proteomes" id="UP000287746">
    <property type="component" value="Unassembled WGS sequence"/>
</dbReference>
<comment type="subcellular location">
    <subcellularLocation>
        <location evidence="1">Cell membrane</location>
        <topology evidence="1">Multi-pass membrane protein</topology>
    </subcellularLocation>
</comment>
<evidence type="ECO:0000256" key="5">
    <source>
        <dbReference type="ARBA" id="ARBA00022692"/>
    </source>
</evidence>
<evidence type="ECO:0000256" key="7">
    <source>
        <dbReference type="ARBA" id="ARBA00023136"/>
    </source>
</evidence>
<gene>
    <name evidence="10" type="ORF">DAH66_15290</name>
</gene>
<dbReference type="PANTHER" id="PTHR33908">
    <property type="entry name" value="MANNOSYLTRANSFERASE YKCB-RELATED"/>
    <property type="match status" value="1"/>
</dbReference>
<reference evidence="10 11" key="1">
    <citation type="submission" date="2018-07" db="EMBL/GenBank/DDBJ databases">
        <title>Genomic and Epidemiologic Investigation of an Indolent Hospital Outbreak.</title>
        <authorList>
            <person name="Johnson R.C."/>
            <person name="Deming C."/>
            <person name="Conlan S."/>
            <person name="Zellmer C.J."/>
            <person name="Michelin A.V."/>
            <person name="Lee-Lin S."/>
            <person name="Thomas P.J."/>
            <person name="Park M."/>
            <person name="Weingarten R.A."/>
            <person name="Less J."/>
            <person name="Dekker J.P."/>
            <person name="Frank K.M."/>
            <person name="Musser K.A."/>
            <person name="Mcquiston J.R."/>
            <person name="Henderson D.K."/>
            <person name="Lau A.F."/>
            <person name="Palmore T.N."/>
            <person name="Segre J.A."/>
        </authorList>
    </citation>
    <scope>NUCLEOTIDE SEQUENCE [LARGE SCALE GENOMIC DNA]</scope>
    <source>
        <strain evidence="10 11">SK-CDC1_0717</strain>
    </source>
</reference>
<comment type="similarity">
    <text evidence="8">Belongs to the glycosyltransferase 87 family.</text>
</comment>
<evidence type="ECO:0000256" key="8">
    <source>
        <dbReference type="ARBA" id="ARBA00024033"/>
    </source>
</evidence>
<dbReference type="PANTHER" id="PTHR33908:SF3">
    <property type="entry name" value="UNDECAPRENYL PHOSPHATE-ALPHA-4-AMINO-4-DEOXY-L-ARABINOSE ARABINOSYL TRANSFERASE"/>
    <property type="match status" value="1"/>
</dbReference>
<dbReference type="GO" id="GO:0005886">
    <property type="term" value="C:plasma membrane"/>
    <property type="evidence" value="ECO:0007669"/>
    <property type="project" value="UniProtKB-SubCell"/>
</dbReference>
<keyword evidence="5 9" id="KW-0812">Transmembrane</keyword>
<dbReference type="GO" id="GO:0016763">
    <property type="term" value="F:pentosyltransferase activity"/>
    <property type="evidence" value="ECO:0007669"/>
    <property type="project" value="TreeGrafter"/>
</dbReference>
<evidence type="ECO:0000256" key="9">
    <source>
        <dbReference type="SAM" id="Phobius"/>
    </source>
</evidence>
<comment type="caution">
    <text evidence="10">The sequence shown here is derived from an EMBL/GenBank/DDBJ whole genome shotgun (WGS) entry which is preliminary data.</text>
</comment>
<sequence>MALIVLVAVAARALALGNPIVQVDEQFYFSVAHAMWSGAVPFVDLWDRKPVGLFLLFMPAALLPGMAGVWAYQLMALAAAVATAWIVARFADLAKWQKGAIWAAIAYILWLNLLGGVGGQSPVFYNLLMACAALLASRPRADGHAWRRGMWAMLLIGLALQVKYSVVFEGIFIGLWLMFVEWKATRSLRSVLVYGCVLVAIALVPTALVMAWYAWIGAFDAFFFANFMAIFARKPNPIGEALENLGVLVGVLAPLVALGLMSWRKRREAEPDLRTFLLLWLLASAFGVLVFGTWYEHYGLPVAVPAAACAAGFMAVHRKWTVVILLAAAIGGQVKVGLERINRGTPAEFARLIEAVGSGPGCLYVYSGHTMLYTLTERCRLTAYIFPSFLIRPRENGAMGVDQWTEVKRIIAQRPEVIVISPPYRVETLDIRAYVEEIVRRDYDAPEVVKLGNGEVKVYRLRR</sequence>
<keyword evidence="4" id="KW-0808">Transferase</keyword>
<evidence type="ECO:0000313" key="10">
    <source>
        <dbReference type="EMBL" id="RSY81092.1"/>
    </source>
</evidence>
<feature type="transmembrane region" description="Helical" evidence="9">
    <location>
        <begin position="191"/>
        <end position="208"/>
    </location>
</feature>
<proteinExistence type="inferred from homology"/>
<protein>
    <submittedName>
        <fullName evidence="10">DUF2029 domain-containing protein</fullName>
    </submittedName>
</protein>
<dbReference type="EMBL" id="QQYZ01000015">
    <property type="protein sequence ID" value="RSY81092.1"/>
    <property type="molecule type" value="Genomic_DNA"/>
</dbReference>
<feature type="transmembrane region" description="Helical" evidence="9">
    <location>
        <begin position="99"/>
        <end position="117"/>
    </location>
</feature>
<feature type="transmembrane region" description="Helical" evidence="9">
    <location>
        <begin position="275"/>
        <end position="292"/>
    </location>
</feature>
<keyword evidence="3" id="KW-0328">Glycosyltransferase</keyword>
<dbReference type="InterPro" id="IPR018584">
    <property type="entry name" value="GT87"/>
</dbReference>
<keyword evidence="7 9" id="KW-0472">Membrane</keyword>
<evidence type="ECO:0000256" key="2">
    <source>
        <dbReference type="ARBA" id="ARBA00022475"/>
    </source>
</evidence>
<dbReference type="GO" id="GO:0010041">
    <property type="term" value="P:response to iron(III) ion"/>
    <property type="evidence" value="ECO:0007669"/>
    <property type="project" value="TreeGrafter"/>
</dbReference>
<keyword evidence="6 9" id="KW-1133">Transmembrane helix</keyword>
<accession>A0A430G1A2</accession>
<feature type="transmembrane region" description="Helical" evidence="9">
    <location>
        <begin position="54"/>
        <end position="87"/>
    </location>
</feature>
<evidence type="ECO:0000256" key="1">
    <source>
        <dbReference type="ARBA" id="ARBA00004651"/>
    </source>
</evidence>
<evidence type="ECO:0000313" key="11">
    <source>
        <dbReference type="Proteomes" id="UP000287746"/>
    </source>
</evidence>
<organism evidence="10 11">
    <name type="scientific">Sphingomonas koreensis</name>
    <dbReference type="NCBI Taxonomy" id="93064"/>
    <lineage>
        <taxon>Bacteria</taxon>
        <taxon>Pseudomonadati</taxon>
        <taxon>Pseudomonadota</taxon>
        <taxon>Alphaproteobacteria</taxon>
        <taxon>Sphingomonadales</taxon>
        <taxon>Sphingomonadaceae</taxon>
        <taxon>Sphingomonas</taxon>
    </lineage>
</organism>
<dbReference type="GO" id="GO:0016758">
    <property type="term" value="F:hexosyltransferase activity"/>
    <property type="evidence" value="ECO:0007669"/>
    <property type="project" value="InterPro"/>
</dbReference>
<evidence type="ECO:0000256" key="4">
    <source>
        <dbReference type="ARBA" id="ARBA00022679"/>
    </source>
</evidence>
<dbReference type="GO" id="GO:0009103">
    <property type="term" value="P:lipopolysaccharide biosynthetic process"/>
    <property type="evidence" value="ECO:0007669"/>
    <property type="project" value="UniProtKB-ARBA"/>
</dbReference>
<feature type="transmembrane region" description="Helical" evidence="9">
    <location>
        <begin position="244"/>
        <end position="263"/>
    </location>
</feature>
<keyword evidence="2" id="KW-1003">Cell membrane</keyword>
<feature type="transmembrane region" description="Helical" evidence="9">
    <location>
        <begin position="151"/>
        <end position="179"/>
    </location>
</feature>
<evidence type="ECO:0000256" key="3">
    <source>
        <dbReference type="ARBA" id="ARBA00022676"/>
    </source>
</evidence>
<dbReference type="Pfam" id="PF09594">
    <property type="entry name" value="GT87"/>
    <property type="match status" value="1"/>
</dbReference>
<dbReference type="InterPro" id="IPR050297">
    <property type="entry name" value="LipidA_mod_glycosyltrf_83"/>
</dbReference>
<name>A0A430G1A2_9SPHN</name>
<dbReference type="AlphaFoldDB" id="A0A430G1A2"/>
<evidence type="ECO:0000256" key="6">
    <source>
        <dbReference type="ARBA" id="ARBA00022989"/>
    </source>
</evidence>